<accession>A0A6A7N6S9</accession>
<dbReference type="Proteomes" id="UP000440498">
    <property type="component" value="Unassembled WGS sequence"/>
</dbReference>
<dbReference type="Pfam" id="PF00263">
    <property type="entry name" value="Secretin"/>
    <property type="match status" value="1"/>
</dbReference>
<feature type="domain" description="Type II/III secretion system secretin-like" evidence="3">
    <location>
        <begin position="431"/>
        <end position="610"/>
    </location>
</feature>
<feature type="region of interest" description="Disordered" evidence="2">
    <location>
        <begin position="183"/>
        <end position="231"/>
    </location>
</feature>
<dbReference type="RefSeq" id="WP_152840060.1">
    <property type="nucleotide sequence ID" value="NZ_WHUG01000009.1"/>
</dbReference>
<dbReference type="EMBL" id="WHUG01000009">
    <property type="protein sequence ID" value="MQA40770.1"/>
    <property type="molecule type" value="Genomic_DNA"/>
</dbReference>
<keyword evidence="5" id="KW-1185">Reference proteome</keyword>
<evidence type="ECO:0000313" key="4">
    <source>
        <dbReference type="EMBL" id="MQA40770.1"/>
    </source>
</evidence>
<gene>
    <name evidence="4" type="ORF">GEV02_21775</name>
</gene>
<evidence type="ECO:0000256" key="1">
    <source>
        <dbReference type="RuleBase" id="RU004003"/>
    </source>
</evidence>
<evidence type="ECO:0000256" key="2">
    <source>
        <dbReference type="SAM" id="MobiDB-lite"/>
    </source>
</evidence>
<evidence type="ECO:0000259" key="3">
    <source>
        <dbReference type="Pfam" id="PF00263"/>
    </source>
</evidence>
<organism evidence="4 5">
    <name type="scientific">Rugamonas aquatica</name>
    <dbReference type="NCBI Taxonomy" id="2743357"/>
    <lineage>
        <taxon>Bacteria</taxon>
        <taxon>Pseudomonadati</taxon>
        <taxon>Pseudomonadota</taxon>
        <taxon>Betaproteobacteria</taxon>
        <taxon>Burkholderiales</taxon>
        <taxon>Oxalobacteraceae</taxon>
        <taxon>Telluria group</taxon>
        <taxon>Rugamonas</taxon>
    </lineage>
</organism>
<evidence type="ECO:0000313" key="5">
    <source>
        <dbReference type="Proteomes" id="UP000440498"/>
    </source>
</evidence>
<dbReference type="AlphaFoldDB" id="A0A6A7N6S9"/>
<protein>
    <recommendedName>
        <fullName evidence="3">Type II/III secretion system secretin-like domain-containing protein</fullName>
    </recommendedName>
</protein>
<comment type="caution">
    <text evidence="4">The sequence shown here is derived from an EMBL/GenBank/DDBJ whole genome shotgun (WGS) entry which is preliminary data.</text>
</comment>
<reference evidence="4 5" key="1">
    <citation type="submission" date="2019-10" db="EMBL/GenBank/DDBJ databases">
        <title>Two novel species isolated from a subtropical stream in China.</title>
        <authorList>
            <person name="Lu H."/>
        </authorList>
    </citation>
    <scope>NUCLEOTIDE SEQUENCE [LARGE SCALE GENOMIC DNA]</scope>
    <source>
        <strain evidence="4 5">FT29W</strain>
    </source>
</reference>
<feature type="compositionally biased region" description="Low complexity" evidence="2">
    <location>
        <begin position="200"/>
        <end position="228"/>
    </location>
</feature>
<dbReference type="PROSITE" id="PS51257">
    <property type="entry name" value="PROKAR_LIPOPROTEIN"/>
    <property type="match status" value="1"/>
</dbReference>
<dbReference type="GO" id="GO:0009306">
    <property type="term" value="P:protein secretion"/>
    <property type="evidence" value="ECO:0007669"/>
    <property type="project" value="InterPro"/>
</dbReference>
<sequence>MMRIRDKALVVGVVCALAGCAPLQLNQQRSEQLTQESRVAMQKSPATDINPVAVLDSSILPVLTVKDESSSWWLSNKRVKLLNDKRRTLNLTEVVRMFFEQGINISSSIPLDSYTYAGLGVQDMDAEMALSSILGAVGLDYELDDIAHTVLIRPMATRSWKINLGDRKTSFSARSGAGGAIASAGDTGVSAQSGQGSLGGTAQVSGQGQGQQLAGQATGQGVSAADSSGGMGGASINNNDDFWASLRAELKDRMEVLLPGVATGAAELAGQQPGVTVPAPSPLGRLAGGFTANSTNQSADFYTRKRIGTFAVNPVTGYVTVQAPRWLLNDLDKYIRRIQVENSYRITFVGEMILVTSNNSNSEGLDISSFGRFASSRYGVAFSNNALGGVTVNFPEGGAIPSITTGGQSLAGTLLGVRSPLDGLQVFNAYLQNYGTVNIVQRPILVTSNGVPGHFSRTSRKYFVQYSQVAAAGTTGAAAVGTQNQLIPFDFGTTLTINAHYDSEAQLIRAGIILDQVVQAGTQTVSQQVSTGAGTQAVGQEIPLPATFKYRGEVPLRDGDLIVIGGQSEDQSNSADAGVTGLKNGPLGAIFGQKNSTKESGTYYFALRVKLTKHE</sequence>
<proteinExistence type="inferred from homology"/>
<dbReference type="InterPro" id="IPR004846">
    <property type="entry name" value="T2SS/T3SS_dom"/>
</dbReference>
<comment type="similarity">
    <text evidence="1">Belongs to the bacterial secretin family.</text>
</comment>
<name>A0A6A7N6S9_9BURK</name>